<gene>
    <name evidence="16" type="primary">LOC100845815</name>
    <name evidence="15" type="ORF">BRADI_3g49460v3</name>
</gene>
<dbReference type="PROSITE" id="PS50228">
    <property type="entry name" value="SUEL_LECTIN"/>
    <property type="match status" value="1"/>
</dbReference>
<feature type="domain" description="SUEL-type lectin" evidence="14">
    <location>
        <begin position="746"/>
        <end position="831"/>
    </location>
</feature>
<dbReference type="FunFam" id="3.20.20.80:FF:000006">
    <property type="entry name" value="Beta-galactosidase"/>
    <property type="match status" value="1"/>
</dbReference>
<keyword evidence="5" id="KW-0052">Apoplast</keyword>
<dbReference type="PRINTS" id="PR00742">
    <property type="entry name" value="GLHYDRLASE35"/>
</dbReference>
<name>I1IBU2_BRADI</name>
<dbReference type="AlphaFoldDB" id="I1IBU2"/>
<dbReference type="HOGENOM" id="CLU_007853_4_0_1"/>
<dbReference type="GO" id="GO:0048046">
    <property type="term" value="C:apoplast"/>
    <property type="evidence" value="ECO:0007669"/>
    <property type="project" value="UniProtKB-SubCell"/>
</dbReference>
<dbReference type="OMA" id="AHEYIHW"/>
<dbReference type="Pfam" id="PF02140">
    <property type="entry name" value="SUEL_Lectin"/>
    <property type="match status" value="1"/>
</dbReference>
<reference evidence="15" key="2">
    <citation type="submission" date="2017-06" db="EMBL/GenBank/DDBJ databases">
        <title>WGS assembly of Brachypodium distachyon.</title>
        <authorList>
            <consortium name="The International Brachypodium Initiative"/>
            <person name="Lucas S."/>
            <person name="Harmon-Smith M."/>
            <person name="Lail K."/>
            <person name="Tice H."/>
            <person name="Grimwood J."/>
            <person name="Bruce D."/>
            <person name="Barry K."/>
            <person name="Shu S."/>
            <person name="Lindquist E."/>
            <person name="Wang M."/>
            <person name="Pitluck S."/>
            <person name="Vogel J.P."/>
            <person name="Garvin D.F."/>
            <person name="Mockler T.C."/>
            <person name="Schmutz J."/>
            <person name="Rokhsar D."/>
            <person name="Bevan M.W."/>
        </authorList>
    </citation>
    <scope>NUCLEOTIDE SEQUENCE</scope>
    <source>
        <strain evidence="15">Bd21</strain>
    </source>
</reference>
<dbReference type="Pfam" id="PF17834">
    <property type="entry name" value="GHD"/>
    <property type="match status" value="1"/>
</dbReference>
<evidence type="ECO:0000256" key="9">
    <source>
        <dbReference type="ARBA" id="ARBA00023180"/>
    </source>
</evidence>
<keyword evidence="6" id="KW-0964">Secreted</keyword>
<evidence type="ECO:0000313" key="16">
    <source>
        <dbReference type="EnsemblPlants" id="KQK00444"/>
    </source>
</evidence>
<dbReference type="EnsemblPlants" id="KQK00444">
    <property type="protein sequence ID" value="KQK00444"/>
    <property type="gene ID" value="BRADI_3g49460v3"/>
</dbReference>
<dbReference type="RefSeq" id="XP_003572734.1">
    <property type="nucleotide sequence ID" value="XM_003572686.3"/>
</dbReference>
<dbReference type="SUPFAM" id="SSF49785">
    <property type="entry name" value="Galactose-binding domain-like"/>
    <property type="match status" value="2"/>
</dbReference>
<sequence>MRANNTARALSLALLVLVVSVLGFVPGASCTEVSYDERALVIDGQRRIILSGSIHYPRSTPEMWPDLIQKAKDGGLNTIETYVFWNGHEPRPRQYNFEGNYDIMRFFKEVQKAGMYAILRIGPYICGEWNYGGLPAWLRDIPDMQFRLHNEPFEREMETFTTLIVNKMKDANMFAGQGGPIILTQIENEYGNVQSNLPDQESATKYIHWCADMANKQNVGVPWIMCQQSNDVPPNVIETCNGFYCHDFKPKGSNMPKIWTENWTGWFKAWDKPDYHRPAEDVAYAVAMFFQNRGSVQNYYMYHGGTNFGRTSGGPYITTTYDYDAPLDEYGNIRQPKYGHLKALHTVLTSMEKHLVYGQQNETNLDDKVKATKYTLDDGSSACFISNSHDNKDVNVTFEGSAYQVPAWSVSVLPDCKTVAYNTAKVKTQTSVMVKKESAAKGGLKWSWLPEFLRPSFTDSYGSFKSNELLEQIVTGADESDYLWYKTSLTRGPKEQFTLYVNTTGHELYAFVNGELAGYKHAVNGPYLFQFEAPVTLKPGKNYISLLSATVGLKNYGASFELMPAGIVGGPVKLVSAHGNTIDLSNNTWTYKTGLFGEQKQIHLDKPGLRWSPFAVPTNRPFTWYKATFQAPAGTEAVVVDLVGLNKGVVYVNGHNLGRYWPSYVAGDMDGCHRCDYRGEYVTWNNQEKCLTGCGEVGQRFYHVPRSFLNAAHGAPNTVVLFEEAGGDPAKVNFRTVAVGPVCADAEKGDAVTLACAHGRTISSVDTASFGVSGGQCGAYEGGSGCESKPALEAITAACVGKKWCTVSYTDAFDSADCKGSGVLTVQATCS</sequence>
<accession>I1IBU2</accession>
<feature type="signal peptide" evidence="13">
    <location>
        <begin position="1"/>
        <end position="23"/>
    </location>
</feature>
<protein>
    <recommendedName>
        <fullName evidence="4 11">Beta-galactosidase</fullName>
        <ecNumber evidence="4 11">3.2.1.23</ecNumber>
    </recommendedName>
</protein>
<evidence type="ECO:0000256" key="12">
    <source>
        <dbReference type="RuleBase" id="RU003679"/>
    </source>
</evidence>
<reference evidence="16" key="3">
    <citation type="submission" date="2018-08" db="UniProtKB">
        <authorList>
            <consortium name="EnsemblPlants"/>
        </authorList>
    </citation>
    <scope>IDENTIFICATION</scope>
    <source>
        <strain evidence="16">cv. Bd21</strain>
    </source>
</reference>
<dbReference type="eggNOG" id="KOG0496">
    <property type="taxonomic scope" value="Eukaryota"/>
</dbReference>
<evidence type="ECO:0000256" key="3">
    <source>
        <dbReference type="ARBA" id="ARBA00009809"/>
    </source>
</evidence>
<dbReference type="KEGG" id="bdi:100845815"/>
<dbReference type="GO" id="GO:0009827">
    <property type="term" value="P:plant-type cell wall modification"/>
    <property type="evidence" value="ECO:0000318"/>
    <property type="project" value="GO_Central"/>
</dbReference>
<dbReference type="CDD" id="cd22842">
    <property type="entry name" value="Gal_Rha_Lectin_BGal"/>
    <property type="match status" value="1"/>
</dbReference>
<evidence type="ECO:0000256" key="13">
    <source>
        <dbReference type="SAM" id="SignalP"/>
    </source>
</evidence>
<comment type="catalytic activity">
    <reaction evidence="1 11">
        <text>Hydrolysis of terminal non-reducing beta-D-galactose residues in beta-D-galactosides.</text>
        <dbReference type="EC" id="3.2.1.23"/>
    </reaction>
</comment>
<dbReference type="FunFam" id="2.60.120.260:FF:000142">
    <property type="entry name" value="Beta-galactosidase"/>
    <property type="match status" value="1"/>
</dbReference>
<dbReference type="Gene3D" id="2.60.120.740">
    <property type="match status" value="1"/>
</dbReference>
<evidence type="ECO:0000313" key="15">
    <source>
        <dbReference type="EMBL" id="KQK00444.1"/>
    </source>
</evidence>
<organism evidence="15">
    <name type="scientific">Brachypodium distachyon</name>
    <name type="common">Purple false brome</name>
    <name type="synonym">Trachynia distachya</name>
    <dbReference type="NCBI Taxonomy" id="15368"/>
    <lineage>
        <taxon>Eukaryota</taxon>
        <taxon>Viridiplantae</taxon>
        <taxon>Streptophyta</taxon>
        <taxon>Embryophyta</taxon>
        <taxon>Tracheophyta</taxon>
        <taxon>Spermatophyta</taxon>
        <taxon>Magnoliopsida</taxon>
        <taxon>Liliopsida</taxon>
        <taxon>Poales</taxon>
        <taxon>Poaceae</taxon>
        <taxon>BOP clade</taxon>
        <taxon>Pooideae</taxon>
        <taxon>Stipodae</taxon>
        <taxon>Brachypodieae</taxon>
        <taxon>Brachypodium</taxon>
    </lineage>
</organism>
<dbReference type="EC" id="3.2.1.23" evidence="4 11"/>
<dbReference type="SUPFAM" id="SSF51445">
    <property type="entry name" value="(Trans)glycosidases"/>
    <property type="match status" value="1"/>
</dbReference>
<dbReference type="InterPro" id="IPR001944">
    <property type="entry name" value="Glycoside_Hdrlase_35"/>
</dbReference>
<keyword evidence="17" id="KW-1185">Reference proteome</keyword>
<dbReference type="STRING" id="15368.I1IBU2"/>
<dbReference type="Gene3D" id="3.20.20.80">
    <property type="entry name" value="Glycosidases"/>
    <property type="match status" value="1"/>
</dbReference>
<dbReference type="Gene3D" id="2.60.120.260">
    <property type="entry name" value="Galactose-binding domain-like"/>
    <property type="match status" value="1"/>
</dbReference>
<evidence type="ECO:0000256" key="7">
    <source>
        <dbReference type="ARBA" id="ARBA00022729"/>
    </source>
</evidence>
<evidence type="ECO:0000256" key="1">
    <source>
        <dbReference type="ARBA" id="ARBA00001412"/>
    </source>
</evidence>
<feature type="chain" id="PRO_5014095166" description="Beta-galactosidase" evidence="13">
    <location>
        <begin position="24"/>
        <end position="831"/>
    </location>
</feature>
<dbReference type="GO" id="GO:0009505">
    <property type="term" value="C:plant-type cell wall"/>
    <property type="evidence" value="ECO:0000318"/>
    <property type="project" value="GO_Central"/>
</dbReference>
<dbReference type="EMBL" id="CM000882">
    <property type="protein sequence ID" value="KQK00444.1"/>
    <property type="molecule type" value="Genomic_DNA"/>
</dbReference>
<keyword evidence="8 11" id="KW-0378">Hydrolase</keyword>
<keyword evidence="7 13" id="KW-0732">Signal</keyword>
<dbReference type="PROSITE" id="PS01182">
    <property type="entry name" value="GLYCOSYL_HYDROL_F35"/>
    <property type="match status" value="1"/>
</dbReference>
<dbReference type="Gramene" id="KQK00444">
    <property type="protein sequence ID" value="KQK00444"/>
    <property type="gene ID" value="BRADI_3g49460v3"/>
</dbReference>
<dbReference type="InterPro" id="IPR031330">
    <property type="entry name" value="Gly_Hdrlase_35_cat"/>
</dbReference>
<reference evidence="15 16" key="1">
    <citation type="journal article" date="2010" name="Nature">
        <title>Genome sequencing and analysis of the model grass Brachypodium distachyon.</title>
        <authorList>
            <consortium name="International Brachypodium Initiative"/>
        </authorList>
    </citation>
    <scope>NUCLEOTIDE SEQUENCE [LARGE SCALE GENOMIC DNA]</scope>
    <source>
        <strain evidence="15 16">Bd21</strain>
    </source>
</reference>
<dbReference type="InterPro" id="IPR048913">
    <property type="entry name" value="BetaGal_gal-bd"/>
</dbReference>
<dbReference type="InterPro" id="IPR043159">
    <property type="entry name" value="Lectin_gal-bd_sf"/>
</dbReference>
<dbReference type="GO" id="GO:0019388">
    <property type="term" value="P:galactose catabolic process"/>
    <property type="evidence" value="ECO:0000318"/>
    <property type="project" value="GO_Central"/>
</dbReference>
<evidence type="ECO:0000256" key="11">
    <source>
        <dbReference type="RuleBase" id="RU000675"/>
    </source>
</evidence>
<dbReference type="GO" id="GO:0004565">
    <property type="term" value="F:beta-galactosidase activity"/>
    <property type="evidence" value="ECO:0000318"/>
    <property type="project" value="GO_Central"/>
</dbReference>
<dbReference type="Pfam" id="PF21467">
    <property type="entry name" value="BetaGal_gal-bd"/>
    <property type="match status" value="1"/>
</dbReference>
<dbReference type="GeneID" id="100845815"/>
<evidence type="ECO:0000256" key="2">
    <source>
        <dbReference type="ARBA" id="ARBA00004271"/>
    </source>
</evidence>
<dbReference type="InterPro" id="IPR041392">
    <property type="entry name" value="GHD"/>
</dbReference>
<evidence type="ECO:0000313" key="17">
    <source>
        <dbReference type="Proteomes" id="UP000008810"/>
    </source>
</evidence>
<dbReference type="InterPro" id="IPR017853">
    <property type="entry name" value="GH"/>
</dbReference>
<dbReference type="InterPro" id="IPR019801">
    <property type="entry name" value="Glyco_hydro_35_CS"/>
</dbReference>
<dbReference type="GO" id="GO:0030246">
    <property type="term" value="F:carbohydrate binding"/>
    <property type="evidence" value="ECO:0007669"/>
    <property type="project" value="InterPro"/>
</dbReference>
<dbReference type="GO" id="GO:0005773">
    <property type="term" value="C:vacuole"/>
    <property type="evidence" value="ECO:0000318"/>
    <property type="project" value="GO_Central"/>
</dbReference>
<evidence type="ECO:0000256" key="8">
    <source>
        <dbReference type="ARBA" id="ARBA00022801"/>
    </source>
</evidence>
<evidence type="ECO:0000256" key="10">
    <source>
        <dbReference type="ARBA" id="ARBA00023295"/>
    </source>
</evidence>
<dbReference type="OrthoDB" id="724889at2759"/>
<evidence type="ECO:0000256" key="4">
    <source>
        <dbReference type="ARBA" id="ARBA00012756"/>
    </source>
</evidence>
<evidence type="ECO:0000256" key="6">
    <source>
        <dbReference type="ARBA" id="ARBA00022525"/>
    </source>
</evidence>
<comment type="similarity">
    <text evidence="3 12">Belongs to the glycosyl hydrolase 35 family.</text>
</comment>
<dbReference type="PANTHER" id="PTHR23421">
    <property type="entry name" value="BETA-GALACTOSIDASE RELATED"/>
    <property type="match status" value="1"/>
</dbReference>
<evidence type="ECO:0000256" key="5">
    <source>
        <dbReference type="ARBA" id="ARBA00022523"/>
    </source>
</evidence>
<comment type="subcellular location">
    <subcellularLocation>
        <location evidence="2">Secreted</location>
        <location evidence="2">Extracellular space</location>
        <location evidence="2">Apoplast</location>
    </subcellularLocation>
</comment>
<dbReference type="InterPro" id="IPR008979">
    <property type="entry name" value="Galactose-bd-like_sf"/>
</dbReference>
<dbReference type="InterPro" id="IPR000922">
    <property type="entry name" value="Lectin_gal-bd_dom"/>
</dbReference>
<dbReference type="Pfam" id="PF01301">
    <property type="entry name" value="Glyco_hydro_35"/>
    <property type="match status" value="1"/>
</dbReference>
<keyword evidence="10 11" id="KW-0326">Glycosidase</keyword>
<evidence type="ECO:0000259" key="14">
    <source>
        <dbReference type="PROSITE" id="PS50228"/>
    </source>
</evidence>
<dbReference type="Proteomes" id="UP000008810">
    <property type="component" value="Chromosome 3"/>
</dbReference>
<proteinExistence type="inferred from homology"/>
<keyword evidence="9" id="KW-0325">Glycoprotein</keyword>